<accession>X0SCL8</accession>
<organism evidence="1">
    <name type="scientific">marine sediment metagenome</name>
    <dbReference type="NCBI Taxonomy" id="412755"/>
    <lineage>
        <taxon>unclassified sequences</taxon>
        <taxon>metagenomes</taxon>
        <taxon>ecological metagenomes</taxon>
    </lineage>
</organism>
<name>X0SCL8_9ZZZZ</name>
<gene>
    <name evidence="1" type="ORF">S01H1_03605</name>
</gene>
<dbReference type="EMBL" id="BARS01001951">
    <property type="protein sequence ID" value="GAF78803.1"/>
    <property type="molecule type" value="Genomic_DNA"/>
</dbReference>
<protein>
    <submittedName>
        <fullName evidence="1">Uncharacterized protein</fullName>
    </submittedName>
</protein>
<evidence type="ECO:0000313" key="1">
    <source>
        <dbReference type="EMBL" id="GAF78803.1"/>
    </source>
</evidence>
<dbReference type="AlphaFoldDB" id="X0SCL8"/>
<proteinExistence type="predicted"/>
<feature type="non-terminal residue" evidence="1">
    <location>
        <position position="443"/>
    </location>
</feature>
<sequence length="443" mass="48636">MDPARTAQELAWSAQYHSDVETTRARMSVTAGMGADSFLQYFPGVSKEVVAAGALSQLRLTNPELIETVRRDAIQKNWVEGLSTSALGFTTRLLTAGFYDIYDIPVVKPIRMAVDVYQQAQHGENVSLKDAWYRSGVGAAGETGAAIREGELTWGSYGTGYIAGQAEPFERPGVATYFDKLLREGADVDEAYTEALKWGDDKYGRDIMRRAWDQADATKIAVTVNGAKYRVGVSPGRLAAMAPVRMGILTPDTVPFTIISGTADMISQAAFDASNPLFTGITRLAAPMRKLRPRQVGSVDEMIKTVGGRKINDFQPHVKQPGEVPEVLVSEPSVVGRTFHGSNVDSLVDDGISTGGITNDIDEAIRQTRNQLEPGEQGYIYVIETENLPDDVQRVVNTHGQVEQYVELRRLEVDEQQIVDRTVAQITEHNEYVDEVKGALDEF</sequence>
<reference evidence="1" key="1">
    <citation type="journal article" date="2014" name="Front. Microbiol.">
        <title>High frequency of phylogenetically diverse reductive dehalogenase-homologous genes in deep subseafloor sedimentary metagenomes.</title>
        <authorList>
            <person name="Kawai M."/>
            <person name="Futagami T."/>
            <person name="Toyoda A."/>
            <person name="Takaki Y."/>
            <person name="Nishi S."/>
            <person name="Hori S."/>
            <person name="Arai W."/>
            <person name="Tsubouchi T."/>
            <person name="Morono Y."/>
            <person name="Uchiyama I."/>
            <person name="Ito T."/>
            <person name="Fujiyama A."/>
            <person name="Inagaki F."/>
            <person name="Takami H."/>
        </authorList>
    </citation>
    <scope>NUCLEOTIDE SEQUENCE</scope>
    <source>
        <strain evidence="1">Expedition CK06-06</strain>
    </source>
</reference>
<comment type="caution">
    <text evidence="1">The sequence shown here is derived from an EMBL/GenBank/DDBJ whole genome shotgun (WGS) entry which is preliminary data.</text>
</comment>